<dbReference type="InterPro" id="IPR003593">
    <property type="entry name" value="AAA+_ATPase"/>
</dbReference>
<dbReference type="SMART" id="SM00382">
    <property type="entry name" value="AAA"/>
    <property type="match status" value="1"/>
</dbReference>
<dbReference type="InterPro" id="IPR025943">
    <property type="entry name" value="Sigma_54_int_dom_ATP-bd_2"/>
</dbReference>
<dbReference type="PRINTS" id="PR01590">
    <property type="entry name" value="HTHFIS"/>
</dbReference>
<keyword evidence="4" id="KW-0805">Transcription regulation</keyword>
<dbReference type="InterPro" id="IPR009057">
    <property type="entry name" value="Homeodomain-like_sf"/>
</dbReference>
<evidence type="ECO:0000313" key="9">
    <source>
        <dbReference type="EMBL" id="GAA0865381.1"/>
    </source>
</evidence>
<name>A0ABP3XLJ7_9SPHN</name>
<dbReference type="SUPFAM" id="SSF52540">
    <property type="entry name" value="P-loop containing nucleoside triphosphate hydrolases"/>
    <property type="match status" value="1"/>
</dbReference>
<dbReference type="InterPro" id="IPR002197">
    <property type="entry name" value="HTH_Fis"/>
</dbReference>
<evidence type="ECO:0000256" key="6">
    <source>
        <dbReference type="ARBA" id="ARBA00023159"/>
    </source>
</evidence>
<feature type="domain" description="Sigma-54 factor interaction" evidence="8">
    <location>
        <begin position="29"/>
        <end position="255"/>
    </location>
</feature>
<dbReference type="InterPro" id="IPR002078">
    <property type="entry name" value="Sigma_54_int"/>
</dbReference>
<reference evidence="10" key="1">
    <citation type="journal article" date="2019" name="Int. J. Syst. Evol. Microbiol.">
        <title>The Global Catalogue of Microorganisms (GCM) 10K type strain sequencing project: providing services to taxonomists for standard genome sequencing and annotation.</title>
        <authorList>
            <consortium name="The Broad Institute Genomics Platform"/>
            <consortium name="The Broad Institute Genome Sequencing Center for Infectious Disease"/>
            <person name="Wu L."/>
            <person name="Ma J."/>
        </authorList>
    </citation>
    <scope>NUCLEOTIDE SEQUENCE [LARGE SCALE GENOMIC DNA]</scope>
    <source>
        <strain evidence="10">JCM 15910</strain>
    </source>
</reference>
<dbReference type="InterPro" id="IPR027417">
    <property type="entry name" value="P-loop_NTPase"/>
</dbReference>
<dbReference type="Pfam" id="PF02954">
    <property type="entry name" value="HTH_8"/>
    <property type="match status" value="1"/>
</dbReference>
<keyword evidence="2" id="KW-0067">ATP-binding</keyword>
<comment type="caution">
    <text evidence="9">The sequence shown here is derived from an EMBL/GenBank/DDBJ whole genome shotgun (WGS) entry which is preliminary data.</text>
</comment>
<evidence type="ECO:0000256" key="1">
    <source>
        <dbReference type="ARBA" id="ARBA00022741"/>
    </source>
</evidence>
<evidence type="ECO:0000256" key="5">
    <source>
        <dbReference type="ARBA" id="ARBA00023125"/>
    </source>
</evidence>
<organism evidence="9 10">
    <name type="scientific">Sphingopyxis soli</name>
    <dbReference type="NCBI Taxonomy" id="592051"/>
    <lineage>
        <taxon>Bacteria</taxon>
        <taxon>Pseudomonadati</taxon>
        <taxon>Pseudomonadota</taxon>
        <taxon>Alphaproteobacteria</taxon>
        <taxon>Sphingomonadales</taxon>
        <taxon>Sphingomonadaceae</taxon>
        <taxon>Sphingopyxis</taxon>
    </lineage>
</organism>
<evidence type="ECO:0000256" key="7">
    <source>
        <dbReference type="ARBA" id="ARBA00023163"/>
    </source>
</evidence>
<evidence type="ECO:0000259" key="8">
    <source>
        <dbReference type="PROSITE" id="PS50045"/>
    </source>
</evidence>
<keyword evidence="5" id="KW-0238">DNA-binding</keyword>
<dbReference type="Gene3D" id="1.10.8.60">
    <property type="match status" value="1"/>
</dbReference>
<sequence length="363" mass="39397">MGGAVETKMTVGQTVGQNGKDRSALEALIIGHSPAVVQLREMIRRVARSNASVMLCGPSGSGKELVARAIHDEGIRSGKAFSAINCGAIPADLIESELFGHEKGSFTGAHARRIGHFEASEGGTLFLDEIGDMRFDMQVKLLRVLEDRTIVRVGSSEMKKVDVRVISATHQDMGTAVADGRFREDLFFRLGVVVLQVPSLAARVEDIPALIRHFQRNMPGETKCRYDDAALAVLMEHRWPGNVRELRNFVERASVLYGGETLGADDVAMLLNPTAVLAPRPAAPIAAAAIDDGQPAPMPFAKTPAPGRPIDLKREIENIELEQIHNALDLADGIISEAARLLTLKRTTLIEKMRKYGVQQQAA</sequence>
<dbReference type="Gene3D" id="3.40.50.300">
    <property type="entry name" value="P-loop containing nucleotide triphosphate hydrolases"/>
    <property type="match status" value="1"/>
</dbReference>
<evidence type="ECO:0000256" key="4">
    <source>
        <dbReference type="ARBA" id="ARBA00023015"/>
    </source>
</evidence>
<proteinExistence type="predicted"/>
<evidence type="ECO:0000256" key="2">
    <source>
        <dbReference type="ARBA" id="ARBA00022840"/>
    </source>
</evidence>
<keyword evidence="1" id="KW-0547">Nucleotide-binding</keyword>
<dbReference type="Proteomes" id="UP001500738">
    <property type="component" value="Unassembled WGS sequence"/>
</dbReference>
<keyword evidence="7" id="KW-0804">Transcription</keyword>
<dbReference type="PANTHER" id="PTHR32071">
    <property type="entry name" value="TRANSCRIPTIONAL REGULATORY PROTEIN"/>
    <property type="match status" value="1"/>
</dbReference>
<gene>
    <name evidence="9" type="ORF">GCM10009115_23680</name>
</gene>
<dbReference type="CDD" id="cd00009">
    <property type="entry name" value="AAA"/>
    <property type="match status" value="1"/>
</dbReference>
<dbReference type="Pfam" id="PF00158">
    <property type="entry name" value="Sigma54_activat"/>
    <property type="match status" value="1"/>
</dbReference>
<dbReference type="Gene3D" id="1.10.10.60">
    <property type="entry name" value="Homeodomain-like"/>
    <property type="match status" value="1"/>
</dbReference>
<dbReference type="InterPro" id="IPR025944">
    <property type="entry name" value="Sigma_54_int_dom_CS"/>
</dbReference>
<dbReference type="PROSITE" id="PS50045">
    <property type="entry name" value="SIGMA54_INTERACT_4"/>
    <property type="match status" value="1"/>
</dbReference>
<dbReference type="Pfam" id="PF25601">
    <property type="entry name" value="AAA_lid_14"/>
    <property type="match status" value="1"/>
</dbReference>
<keyword evidence="10" id="KW-1185">Reference proteome</keyword>
<evidence type="ECO:0000313" key="10">
    <source>
        <dbReference type="Proteomes" id="UP001500738"/>
    </source>
</evidence>
<dbReference type="PROSITE" id="PS00688">
    <property type="entry name" value="SIGMA54_INTERACT_3"/>
    <property type="match status" value="1"/>
</dbReference>
<dbReference type="InterPro" id="IPR058031">
    <property type="entry name" value="AAA_lid_NorR"/>
</dbReference>
<keyword evidence="3" id="KW-0902">Two-component regulatory system</keyword>
<protein>
    <recommendedName>
        <fullName evidence="8">Sigma-54 factor interaction domain-containing protein</fullName>
    </recommendedName>
</protein>
<accession>A0ABP3XLJ7</accession>
<keyword evidence="6" id="KW-0010">Activator</keyword>
<evidence type="ECO:0000256" key="3">
    <source>
        <dbReference type="ARBA" id="ARBA00023012"/>
    </source>
</evidence>
<dbReference type="PROSITE" id="PS00676">
    <property type="entry name" value="SIGMA54_INTERACT_2"/>
    <property type="match status" value="1"/>
</dbReference>
<dbReference type="SUPFAM" id="SSF46689">
    <property type="entry name" value="Homeodomain-like"/>
    <property type="match status" value="1"/>
</dbReference>
<dbReference type="EMBL" id="BAAAFE010000008">
    <property type="protein sequence ID" value="GAA0865381.1"/>
    <property type="molecule type" value="Genomic_DNA"/>
</dbReference>